<dbReference type="InterPro" id="IPR002213">
    <property type="entry name" value="UDP_glucos_trans"/>
</dbReference>
<reference evidence="5 6" key="1">
    <citation type="submission" date="2012-08" db="EMBL/GenBank/DDBJ databases">
        <authorList>
            <person name="Gan P.H.P."/>
            <person name="Ikeda K."/>
            <person name="Irieda H."/>
            <person name="Narusaka M."/>
            <person name="O'Connell R.J."/>
            <person name="Narusaka Y."/>
            <person name="Takano Y."/>
            <person name="Kubo Y."/>
            <person name="Shirasu K."/>
        </authorList>
    </citation>
    <scope>NUCLEOTIDE SEQUENCE [LARGE SCALE GENOMIC DNA]</scope>
    <source>
        <strain evidence="5 6">Nara gc5</strain>
    </source>
</reference>
<keyword evidence="6" id="KW-1185">Reference proteome</keyword>
<dbReference type="AlphaFoldDB" id="A0A7J6IHC6"/>
<evidence type="ECO:0000259" key="3">
    <source>
        <dbReference type="Pfam" id="PF03033"/>
    </source>
</evidence>
<evidence type="ECO:0000313" key="6">
    <source>
        <dbReference type="Proteomes" id="UP000011096"/>
    </source>
</evidence>
<dbReference type="InterPro" id="IPR004276">
    <property type="entry name" value="GlycoTrans_28_N"/>
</dbReference>
<keyword evidence="1 5" id="KW-0808">Transferase</keyword>
<feature type="domain" description="Glycosyltransferase family 28 N-terminal" evidence="3">
    <location>
        <begin position="22"/>
        <end position="81"/>
    </location>
</feature>
<name>A0A7J6IHC6_COLFN</name>
<evidence type="ECO:0000259" key="4">
    <source>
        <dbReference type="Pfam" id="PF06722"/>
    </source>
</evidence>
<dbReference type="GO" id="GO:0005975">
    <property type="term" value="P:carbohydrate metabolic process"/>
    <property type="evidence" value="ECO:0007669"/>
    <property type="project" value="InterPro"/>
</dbReference>
<feature type="transmembrane region" description="Helical" evidence="2">
    <location>
        <begin position="489"/>
        <end position="507"/>
    </location>
</feature>
<sequence>MSADEDDNNTTSTPPPPLRVNVVILFMGSRGDLQPSIAIAKALQRSGGRYRVRVRIATHPPYRAAVEAAGVGFYSAGARCDIKRMMARRLLPREELKREVPEIEREFGEMGARWWGACVDGGYEGTMPGEKRDGVEDVVEEEGSEAGGFVADLVVSTMQVFVQTSAAARMGVPLHLFGMNPRMYSREVPHSQAGWAVGKGGIVRRASWWVQDLLFLQAMKAVINATRRGMGLEDFSPAWWLSQFNRLRVPCTYLWSPLLLPKPSDWASNISVAGFALEDVSEGDFVPPPDLVKFLEKGPQPPVYVGFGSMTFANAADVFGVVRAVVREMGLRVVVCRGWSGVVMEEGVGEKGEEVDDVFVVDDVPHAWLFPRVRAVVCHGGAGTVAIALRCGRPTLVVPVAGDQPFWGSRVAEVGCGPAVGFGIAQMTKDGLRGKLGELLEERYAVAAGEFGRRVRAERDGVEGFREDLERSLEVYEGLRCAVLRDRVGVWRVGGVLVSAVAAEVLMREGRVKWEELRAVEAVRWGDLVAPGDPVSGLVMGVKGVGRGVRKDVQDKAWAFVVLHVIRAPLMILAGLTFGMFNFVDFILWKMASPTEPKLYASNPRLYGYGQMLGFLVAAPWKELQSIAYQPAELTKGGRGVGRVILEAPLAILRVLVALVNILVGFVGISLRMTDLACSKAMGERDNRDVVAEARLRQGRIEADELAIERTEEGGDLTAEVLRAWDAKS</sequence>
<feature type="transmembrane region" description="Helical" evidence="2">
    <location>
        <begin position="557"/>
        <end position="581"/>
    </location>
</feature>
<dbReference type="InParanoid" id="A0A7J6IHC6"/>
<dbReference type="GeneID" id="43617423"/>
<dbReference type="InterPro" id="IPR010610">
    <property type="entry name" value="EryCIII-like_C"/>
</dbReference>
<dbReference type="Proteomes" id="UP000011096">
    <property type="component" value="Unassembled WGS sequence"/>
</dbReference>
<dbReference type="PANTHER" id="PTHR48050:SF13">
    <property type="entry name" value="STEROL 3-BETA-GLUCOSYLTRANSFERASE UGT80A2"/>
    <property type="match status" value="1"/>
</dbReference>
<dbReference type="Pfam" id="PF03033">
    <property type="entry name" value="Glyco_transf_28"/>
    <property type="match status" value="1"/>
</dbReference>
<comment type="caution">
    <text evidence="5">The sequence shown here is derived from an EMBL/GenBank/DDBJ whole genome shotgun (WGS) entry which is preliminary data.</text>
</comment>
<dbReference type="Gene3D" id="3.40.50.2000">
    <property type="entry name" value="Glycogen Phosphorylase B"/>
    <property type="match status" value="2"/>
</dbReference>
<protein>
    <submittedName>
        <fullName evidence="5">Sterol 3-beta-glucosyltransferase UGT80B1</fullName>
    </submittedName>
</protein>
<evidence type="ECO:0000256" key="1">
    <source>
        <dbReference type="ARBA" id="ARBA00022679"/>
    </source>
</evidence>
<keyword evidence="2" id="KW-1133">Transmembrane helix</keyword>
<evidence type="ECO:0000256" key="2">
    <source>
        <dbReference type="SAM" id="Phobius"/>
    </source>
</evidence>
<dbReference type="PANTHER" id="PTHR48050">
    <property type="entry name" value="STEROL 3-BETA-GLUCOSYLTRANSFERASE"/>
    <property type="match status" value="1"/>
</dbReference>
<organism evidence="5 6">
    <name type="scientific">Colletotrichum fructicola (strain Nara gc5)</name>
    <name type="common">Anthracnose fungus</name>
    <name type="synonym">Colletotrichum gloeosporioides (strain Nara gc5)</name>
    <dbReference type="NCBI Taxonomy" id="1213859"/>
    <lineage>
        <taxon>Eukaryota</taxon>
        <taxon>Fungi</taxon>
        <taxon>Dikarya</taxon>
        <taxon>Ascomycota</taxon>
        <taxon>Pezizomycotina</taxon>
        <taxon>Sordariomycetes</taxon>
        <taxon>Hypocreomycetidae</taxon>
        <taxon>Glomerellales</taxon>
        <taxon>Glomerellaceae</taxon>
        <taxon>Colletotrichum</taxon>
        <taxon>Colletotrichum gloeosporioides species complex</taxon>
    </lineage>
</organism>
<dbReference type="GO" id="GO:0016906">
    <property type="term" value="F:sterol 3-beta-glucosyltransferase activity"/>
    <property type="evidence" value="ECO:0007669"/>
    <property type="project" value="UniProtKB-ARBA"/>
</dbReference>
<gene>
    <name evidence="5" type="primary">UGT80B1-1</name>
    <name evidence="5" type="ORF">CGGC5_v015841</name>
</gene>
<dbReference type="Pfam" id="PF06722">
    <property type="entry name" value="EryCIII-like_C"/>
    <property type="match status" value="1"/>
</dbReference>
<dbReference type="InterPro" id="IPR050426">
    <property type="entry name" value="Glycosyltransferase_28"/>
</dbReference>
<feature type="domain" description="Erythromycin biosynthesis protein CIII-like C-terminal" evidence="4">
    <location>
        <begin position="356"/>
        <end position="443"/>
    </location>
</feature>
<evidence type="ECO:0000313" key="5">
    <source>
        <dbReference type="EMBL" id="KAF4475391.1"/>
    </source>
</evidence>
<accession>A0A7J6IHC6</accession>
<reference evidence="5 6" key="2">
    <citation type="submission" date="2020-04" db="EMBL/GenBank/DDBJ databases">
        <title>Genome sequencing and assembly of multiple isolates from the Colletotrichum gloeosporioides species complex.</title>
        <authorList>
            <person name="Gan P."/>
            <person name="Shirasu K."/>
        </authorList>
    </citation>
    <scope>NUCLEOTIDE SEQUENCE [LARGE SCALE GENOMIC DNA]</scope>
    <source>
        <strain evidence="5 6">Nara gc5</strain>
    </source>
</reference>
<dbReference type="FunFam" id="3.40.50.2000:FF:000009">
    <property type="entry name" value="Sterol 3-beta-glucosyltransferase UGT80A2"/>
    <property type="match status" value="1"/>
</dbReference>
<dbReference type="CDD" id="cd03784">
    <property type="entry name" value="GT1_Gtf-like"/>
    <property type="match status" value="1"/>
</dbReference>
<dbReference type="SUPFAM" id="SSF53756">
    <property type="entry name" value="UDP-Glycosyltransferase/glycogen phosphorylase"/>
    <property type="match status" value="1"/>
</dbReference>
<proteinExistence type="predicted"/>
<feature type="transmembrane region" description="Helical" evidence="2">
    <location>
        <begin position="651"/>
        <end position="671"/>
    </location>
</feature>
<keyword evidence="2" id="KW-0812">Transmembrane</keyword>
<dbReference type="EMBL" id="ANPB02000010">
    <property type="protein sequence ID" value="KAF4475391.1"/>
    <property type="molecule type" value="Genomic_DNA"/>
</dbReference>
<keyword evidence="2" id="KW-0472">Membrane</keyword>
<dbReference type="RefSeq" id="XP_031887349.1">
    <property type="nucleotide sequence ID" value="XM_032033388.1"/>
</dbReference>
<dbReference type="OrthoDB" id="5835829at2759"/>